<evidence type="ECO:0000313" key="2">
    <source>
        <dbReference type="Proteomes" id="UP000013909"/>
    </source>
</evidence>
<keyword evidence="2" id="KW-1185">Reference proteome</keyword>
<proteinExistence type="predicted"/>
<dbReference type="OrthoDB" id="794403at2"/>
<reference evidence="1 2" key="1">
    <citation type="submission" date="2013-02" db="EMBL/GenBank/DDBJ databases">
        <title>A novel strain isolated from Lonar lake, Maharashtra, India.</title>
        <authorList>
            <person name="Singh A."/>
        </authorList>
    </citation>
    <scope>NUCLEOTIDE SEQUENCE [LARGE SCALE GENOMIC DNA]</scope>
    <source>
        <strain evidence="1 2">AK24</strain>
    </source>
</reference>
<name>R7ZYT6_9BACT</name>
<protein>
    <recommendedName>
        <fullName evidence="3">Lipoprotein</fullName>
    </recommendedName>
</protein>
<accession>R7ZYT6</accession>
<comment type="caution">
    <text evidence="1">The sequence shown here is derived from an EMBL/GenBank/DDBJ whole genome shotgun (WGS) entry which is preliminary data.</text>
</comment>
<sequence length="156" mass="17099">MEKASLYLLVGCLMMVSLGCGSNRMQTEEMVTYTEPYQPQGCFAFLSGESRAFLEVKFTGEVVQGRLTYLLEGKDSNRGTYIGKLVDNSIVAVYTFESEGMTSTREIVFRTDGQSWVEGYGPVDVVENGVVFSDPAALQFENGLEFSSVPCSGTAF</sequence>
<dbReference type="AlphaFoldDB" id="R7ZYT6"/>
<dbReference type="PROSITE" id="PS51257">
    <property type="entry name" value="PROKAR_LIPOPROTEIN"/>
    <property type="match status" value="1"/>
</dbReference>
<gene>
    <name evidence="1" type="ORF">ADIS_0317</name>
</gene>
<dbReference type="EMBL" id="AQHR01000011">
    <property type="protein sequence ID" value="EON79208.1"/>
    <property type="molecule type" value="Genomic_DNA"/>
</dbReference>
<dbReference type="Proteomes" id="UP000013909">
    <property type="component" value="Unassembled WGS sequence"/>
</dbReference>
<evidence type="ECO:0008006" key="3">
    <source>
        <dbReference type="Google" id="ProtNLM"/>
    </source>
</evidence>
<dbReference type="RefSeq" id="WP_010852469.1">
    <property type="nucleotide sequence ID" value="NZ_AQHR01000011.1"/>
</dbReference>
<evidence type="ECO:0000313" key="1">
    <source>
        <dbReference type="EMBL" id="EON79208.1"/>
    </source>
</evidence>
<organism evidence="1 2">
    <name type="scientific">Lunatimonas lonarensis</name>
    <dbReference type="NCBI Taxonomy" id="1232681"/>
    <lineage>
        <taxon>Bacteria</taxon>
        <taxon>Pseudomonadati</taxon>
        <taxon>Bacteroidota</taxon>
        <taxon>Cytophagia</taxon>
        <taxon>Cytophagales</taxon>
        <taxon>Cyclobacteriaceae</taxon>
    </lineage>
</organism>
<dbReference type="STRING" id="1232681.ADIS_0317"/>